<evidence type="ECO:0000313" key="2">
    <source>
        <dbReference type="EMBL" id="KZT52668.1"/>
    </source>
</evidence>
<proteinExistence type="predicted"/>
<dbReference type="Pfam" id="PF19271">
    <property type="entry name" value="Nis1"/>
    <property type="match status" value="1"/>
</dbReference>
<name>A0A165DF02_9BASI</name>
<feature type="signal peptide" evidence="1">
    <location>
        <begin position="1"/>
        <end position="19"/>
    </location>
</feature>
<organism evidence="2 3">
    <name type="scientific">Calocera cornea HHB12733</name>
    <dbReference type="NCBI Taxonomy" id="1353952"/>
    <lineage>
        <taxon>Eukaryota</taxon>
        <taxon>Fungi</taxon>
        <taxon>Dikarya</taxon>
        <taxon>Basidiomycota</taxon>
        <taxon>Agaricomycotina</taxon>
        <taxon>Dacrymycetes</taxon>
        <taxon>Dacrymycetales</taxon>
        <taxon>Dacrymycetaceae</taxon>
        <taxon>Calocera</taxon>
    </lineage>
</organism>
<protein>
    <recommendedName>
        <fullName evidence="4">Lytic polysaccharide monooxygenase</fullName>
    </recommendedName>
</protein>
<reference evidence="2 3" key="1">
    <citation type="journal article" date="2016" name="Mol. Biol. Evol.">
        <title>Comparative Genomics of Early-Diverging Mushroom-Forming Fungi Provides Insights into the Origins of Lignocellulose Decay Capabilities.</title>
        <authorList>
            <person name="Nagy L.G."/>
            <person name="Riley R."/>
            <person name="Tritt A."/>
            <person name="Adam C."/>
            <person name="Daum C."/>
            <person name="Floudas D."/>
            <person name="Sun H."/>
            <person name="Yadav J.S."/>
            <person name="Pangilinan J."/>
            <person name="Larsson K.H."/>
            <person name="Matsuura K."/>
            <person name="Barry K."/>
            <person name="Labutti K."/>
            <person name="Kuo R."/>
            <person name="Ohm R.A."/>
            <person name="Bhattacharya S.S."/>
            <person name="Shirouzu T."/>
            <person name="Yoshinaga Y."/>
            <person name="Martin F.M."/>
            <person name="Grigoriev I.V."/>
            <person name="Hibbett D.S."/>
        </authorList>
    </citation>
    <scope>NUCLEOTIDE SEQUENCE [LARGE SCALE GENOMIC DNA]</scope>
    <source>
        <strain evidence="2 3">HHB12733</strain>
    </source>
</reference>
<feature type="chain" id="PRO_5007856506" description="Lytic polysaccharide monooxygenase" evidence="1">
    <location>
        <begin position="20"/>
        <end position="149"/>
    </location>
</feature>
<accession>A0A165DF02</accession>
<evidence type="ECO:0008006" key="4">
    <source>
        <dbReference type="Google" id="ProtNLM"/>
    </source>
</evidence>
<dbReference type="InParanoid" id="A0A165DF02"/>
<sequence length="149" mass="15401">MLFSTIATCILALTTSALGQKMQFCYPPPGTTVTAGQPFTISLNEANSLTGWTDIGVAIGMRSCPSGNCIQASVDDGIGFAPFLQIDTSFQATDHGPGGPENCNLYGNVTVTLPEGTSGEVQLAVAHYYIIGASDIPGIDVSSILLNVV</sequence>
<gene>
    <name evidence="2" type="ORF">CALCODRAFT_520574</name>
</gene>
<evidence type="ECO:0000256" key="1">
    <source>
        <dbReference type="SAM" id="SignalP"/>
    </source>
</evidence>
<dbReference type="InterPro" id="IPR045469">
    <property type="entry name" value="Nis1"/>
</dbReference>
<dbReference type="Proteomes" id="UP000076842">
    <property type="component" value="Unassembled WGS sequence"/>
</dbReference>
<dbReference type="EMBL" id="KV424059">
    <property type="protein sequence ID" value="KZT52668.1"/>
    <property type="molecule type" value="Genomic_DNA"/>
</dbReference>
<dbReference type="AlphaFoldDB" id="A0A165DF02"/>
<dbReference type="OrthoDB" id="2841294at2759"/>
<keyword evidence="3" id="KW-1185">Reference proteome</keyword>
<evidence type="ECO:0000313" key="3">
    <source>
        <dbReference type="Proteomes" id="UP000076842"/>
    </source>
</evidence>
<keyword evidence="1" id="KW-0732">Signal</keyword>